<evidence type="ECO:0000313" key="3">
    <source>
        <dbReference type="Proteomes" id="UP001517367"/>
    </source>
</evidence>
<keyword evidence="2" id="KW-0378">Hydrolase</keyword>
<dbReference type="GO" id="GO:0016787">
    <property type="term" value="F:hydrolase activity"/>
    <property type="evidence" value="ECO:0007669"/>
    <property type="project" value="UniProtKB-KW"/>
</dbReference>
<accession>A0ABW9JKP0</accession>
<comment type="caution">
    <text evidence="2">The sequence shown here is derived from an EMBL/GenBank/DDBJ whole genome shotgun (WGS) entry which is preliminary data.</text>
</comment>
<dbReference type="PANTHER" id="PTHR48098:SF1">
    <property type="entry name" value="DIACYLGLYCEROL ACYLTRANSFERASE_MYCOLYLTRANSFERASE AG85A"/>
    <property type="match status" value="1"/>
</dbReference>
<dbReference type="SUPFAM" id="SSF53474">
    <property type="entry name" value="alpha/beta-Hydrolases"/>
    <property type="match status" value="1"/>
</dbReference>
<reference evidence="2 3" key="1">
    <citation type="submission" date="2024-12" db="EMBL/GenBank/DDBJ databases">
        <authorList>
            <person name="Hu S."/>
        </authorList>
    </citation>
    <scope>NUCLEOTIDE SEQUENCE [LARGE SCALE GENOMIC DNA]</scope>
    <source>
        <strain evidence="2 3">P-25</strain>
    </source>
</reference>
<dbReference type="Gene3D" id="3.40.50.1820">
    <property type="entry name" value="alpha/beta hydrolase"/>
    <property type="match status" value="1"/>
</dbReference>
<keyword evidence="3" id="KW-1185">Reference proteome</keyword>
<dbReference type="EMBL" id="SRMP02000012">
    <property type="protein sequence ID" value="MFN0291477.1"/>
    <property type="molecule type" value="Genomic_DNA"/>
</dbReference>
<sequence length="266" mass="30068">MRFKLILMILILGVSHLYAQDTVTVFSTKNLKQTDSVLVFKPQQTSLGKSPVVYLLHGHNANYKSWSKLADLQKLANQYQFIVVCPDGLKKSWYLNSPDKDSLQYEAFFLDELMPTINQKYKVDAKNVFVTGASMGGFGAMYMITKYPDLFAGAGSTSGVLNLRYSAFRKTTIAYLLGVYSEQNKLYDDYSPINNIQALKGLDKALIFDTGTEDYLYITSKQFRQKCDDLKIKATYIAQPGGHTGGYWSKSIVKHFEFFAAHLSQK</sequence>
<dbReference type="PANTHER" id="PTHR48098">
    <property type="entry name" value="ENTEROCHELIN ESTERASE-RELATED"/>
    <property type="match status" value="1"/>
</dbReference>
<feature type="signal peptide" evidence="1">
    <location>
        <begin position="1"/>
        <end position="19"/>
    </location>
</feature>
<evidence type="ECO:0000256" key="1">
    <source>
        <dbReference type="SAM" id="SignalP"/>
    </source>
</evidence>
<dbReference type="InterPro" id="IPR029058">
    <property type="entry name" value="AB_hydrolase_fold"/>
</dbReference>
<protein>
    <submittedName>
        <fullName evidence="2">Alpha/beta hydrolase</fullName>
    </submittedName>
</protein>
<evidence type="ECO:0000313" key="2">
    <source>
        <dbReference type="EMBL" id="MFN0291477.1"/>
    </source>
</evidence>
<name>A0ABW9JKP0_9SPHI</name>
<dbReference type="Pfam" id="PF00756">
    <property type="entry name" value="Esterase"/>
    <property type="match status" value="1"/>
</dbReference>
<dbReference type="InterPro" id="IPR050583">
    <property type="entry name" value="Mycobacterial_A85_antigen"/>
</dbReference>
<feature type="chain" id="PRO_5046835423" evidence="1">
    <location>
        <begin position="20"/>
        <end position="266"/>
    </location>
</feature>
<keyword evidence="1" id="KW-0732">Signal</keyword>
<proteinExistence type="predicted"/>
<gene>
    <name evidence="2" type="ORF">E5L68_008730</name>
</gene>
<dbReference type="InterPro" id="IPR000801">
    <property type="entry name" value="Esterase-like"/>
</dbReference>
<organism evidence="2 3">
    <name type="scientific">Pedobacter helvus</name>
    <dbReference type="NCBI Taxonomy" id="2563444"/>
    <lineage>
        <taxon>Bacteria</taxon>
        <taxon>Pseudomonadati</taxon>
        <taxon>Bacteroidota</taxon>
        <taxon>Sphingobacteriia</taxon>
        <taxon>Sphingobacteriales</taxon>
        <taxon>Sphingobacteriaceae</taxon>
        <taxon>Pedobacter</taxon>
    </lineage>
</organism>
<dbReference type="Proteomes" id="UP001517367">
    <property type="component" value="Unassembled WGS sequence"/>
</dbReference>
<dbReference type="RefSeq" id="WP_138728082.1">
    <property type="nucleotide sequence ID" value="NZ_SRMP02000012.1"/>
</dbReference>